<keyword evidence="2" id="KW-1185">Reference proteome</keyword>
<name>A0ABR0K6R7_9EURO</name>
<proteinExistence type="predicted"/>
<evidence type="ECO:0000313" key="2">
    <source>
        <dbReference type="Proteomes" id="UP001345013"/>
    </source>
</evidence>
<evidence type="ECO:0000313" key="1">
    <source>
        <dbReference type="EMBL" id="KAK5089493.1"/>
    </source>
</evidence>
<sequence length="507" mass="58047">MPGLLDLPEELLLAIVKALRDIWAIDALQNLAIVSKRFTPLVRVVFVKDASICILKDDSPDRPKHLVQFLTCLQRYPELLNCLDWIKLAWERRRFTKAKAYNDIVEIIGHSRTLRRLSIDLASRAQLAKVPVLFHPPPGSFCNLEWIDVDVTPPAGLPADHMANICELPNLQRISNSISNVVECSSAYMLETPETHFRSTPLNLRCLESTAPMTHIDYLKLVLPRAKHIEALHISLPGPGVTQEPEWSEFASSAIPDFDHKFSPHEIGRCLNHAARTLEELSITSLRHHEYNFEWTFVNPVEHDNSYLDLSSFERLHYLKASSYLFFGPYRSAADTYRQKHRKLWELLPPHLEELHINFEGHQGIFASLQTMFDRWVDAGLVDFAEYFVKYWTPEVASRFNDPTQLAWLYDILEQSSAGRFPNLTTIVLEECYSTYWGDWKRIDVAELHPKIANHKIQVAIRVLVPKDVVVECLDVLRSFGFTGGIDTSVEDAVMADLISKGLINDQ</sequence>
<reference evidence="1 2" key="1">
    <citation type="submission" date="2023-08" db="EMBL/GenBank/DDBJ databases">
        <title>Black Yeasts Isolated from many extreme environments.</title>
        <authorList>
            <person name="Coleine C."/>
            <person name="Stajich J.E."/>
            <person name="Selbmann L."/>
        </authorList>
    </citation>
    <scope>NUCLEOTIDE SEQUENCE [LARGE SCALE GENOMIC DNA]</scope>
    <source>
        <strain evidence="1 2">CCFEE 5885</strain>
    </source>
</reference>
<comment type="caution">
    <text evidence="1">The sequence shown here is derived from an EMBL/GenBank/DDBJ whole genome shotgun (WGS) entry which is preliminary data.</text>
</comment>
<gene>
    <name evidence="1" type="ORF">LTR24_006135</name>
</gene>
<protein>
    <recommendedName>
        <fullName evidence="3">F-box domain-containing protein</fullName>
    </recommendedName>
</protein>
<dbReference type="Proteomes" id="UP001345013">
    <property type="component" value="Unassembled WGS sequence"/>
</dbReference>
<accession>A0ABR0K6R7</accession>
<organism evidence="1 2">
    <name type="scientific">Lithohypha guttulata</name>
    <dbReference type="NCBI Taxonomy" id="1690604"/>
    <lineage>
        <taxon>Eukaryota</taxon>
        <taxon>Fungi</taxon>
        <taxon>Dikarya</taxon>
        <taxon>Ascomycota</taxon>
        <taxon>Pezizomycotina</taxon>
        <taxon>Eurotiomycetes</taxon>
        <taxon>Chaetothyriomycetidae</taxon>
        <taxon>Chaetothyriales</taxon>
        <taxon>Trichomeriaceae</taxon>
        <taxon>Lithohypha</taxon>
    </lineage>
</organism>
<dbReference type="EMBL" id="JAVRRG010000076">
    <property type="protein sequence ID" value="KAK5089493.1"/>
    <property type="molecule type" value="Genomic_DNA"/>
</dbReference>
<evidence type="ECO:0008006" key="3">
    <source>
        <dbReference type="Google" id="ProtNLM"/>
    </source>
</evidence>